<dbReference type="InterPro" id="IPR007419">
    <property type="entry name" value="BFD-like_2Fe2S-bd_dom"/>
</dbReference>
<dbReference type="InterPro" id="IPR052371">
    <property type="entry name" value="BFD-associated_ferredoxin"/>
</dbReference>
<evidence type="ECO:0000256" key="1">
    <source>
        <dbReference type="ARBA" id="ARBA00022448"/>
    </source>
</evidence>
<name>A0A494TGI8_SPHPE</name>
<keyword evidence="5" id="KW-0408">Iron</keyword>
<dbReference type="GO" id="GO:0046872">
    <property type="term" value="F:metal ion binding"/>
    <property type="evidence" value="ECO:0007669"/>
    <property type="project" value="UniProtKB-KW"/>
</dbReference>
<keyword evidence="11" id="KW-1185">Reference proteome</keyword>
<evidence type="ECO:0000256" key="4">
    <source>
        <dbReference type="ARBA" id="ARBA00022982"/>
    </source>
</evidence>
<evidence type="ECO:0000256" key="3">
    <source>
        <dbReference type="ARBA" id="ARBA00022723"/>
    </source>
</evidence>
<keyword evidence="2" id="KW-0001">2Fe-2S</keyword>
<dbReference type="KEGG" id="spha:D3Y57_08850"/>
<dbReference type="OrthoDB" id="7428628at2"/>
<dbReference type="AlphaFoldDB" id="A0A494TGI8"/>
<sequence>MVVCICNAIRENQVRDAARAGSFEPKCAYRRLGCQVKCGQCIPFAREIIASEHATA</sequence>
<feature type="domain" description="BFD-like [2Fe-2S]-binding" evidence="9">
    <location>
        <begin position="2"/>
        <end position="50"/>
    </location>
</feature>
<evidence type="ECO:0000256" key="7">
    <source>
        <dbReference type="ARBA" id="ARBA00039386"/>
    </source>
</evidence>
<gene>
    <name evidence="10" type="ORF">D3Y57_08850</name>
</gene>
<evidence type="ECO:0000313" key="10">
    <source>
        <dbReference type="EMBL" id="AYJ86053.1"/>
    </source>
</evidence>
<evidence type="ECO:0000313" key="11">
    <source>
        <dbReference type="Proteomes" id="UP000276254"/>
    </source>
</evidence>
<organism evidence="10 11">
    <name type="scientific">Sphingomonas paeninsulae</name>
    <dbReference type="NCBI Taxonomy" id="2319844"/>
    <lineage>
        <taxon>Bacteria</taxon>
        <taxon>Pseudomonadati</taxon>
        <taxon>Pseudomonadota</taxon>
        <taxon>Alphaproteobacteria</taxon>
        <taxon>Sphingomonadales</taxon>
        <taxon>Sphingomonadaceae</taxon>
        <taxon>Sphingomonas</taxon>
    </lineage>
</organism>
<comment type="similarity">
    <text evidence="8">Belongs to the Bfd family.</text>
</comment>
<keyword evidence="6" id="KW-0411">Iron-sulfur</keyword>
<dbReference type="PANTHER" id="PTHR37424:SF1">
    <property type="entry name" value="BACTERIOFERRITIN-ASSOCIATED FERREDOXIN"/>
    <property type="match status" value="1"/>
</dbReference>
<evidence type="ECO:0000256" key="6">
    <source>
        <dbReference type="ARBA" id="ARBA00023014"/>
    </source>
</evidence>
<dbReference type="InterPro" id="IPR041854">
    <property type="entry name" value="BFD-like_2Fe2S-bd_dom_sf"/>
</dbReference>
<keyword evidence="3" id="KW-0479">Metal-binding</keyword>
<dbReference type="Proteomes" id="UP000276254">
    <property type="component" value="Chromosome"/>
</dbReference>
<dbReference type="Pfam" id="PF04324">
    <property type="entry name" value="Fer2_BFD"/>
    <property type="match status" value="1"/>
</dbReference>
<keyword evidence="4" id="KW-0249">Electron transport</keyword>
<dbReference type="GO" id="GO:0051537">
    <property type="term" value="F:2 iron, 2 sulfur cluster binding"/>
    <property type="evidence" value="ECO:0007669"/>
    <property type="project" value="UniProtKB-KW"/>
</dbReference>
<dbReference type="Gene3D" id="1.10.10.1100">
    <property type="entry name" value="BFD-like [2Fe-2S]-binding domain"/>
    <property type="match status" value="1"/>
</dbReference>
<accession>A0A494TGI8</accession>
<dbReference type="PANTHER" id="PTHR37424">
    <property type="entry name" value="BACTERIOFERRITIN-ASSOCIATED FERREDOXIN"/>
    <property type="match status" value="1"/>
</dbReference>
<evidence type="ECO:0000256" key="5">
    <source>
        <dbReference type="ARBA" id="ARBA00023004"/>
    </source>
</evidence>
<proteinExistence type="inferred from homology"/>
<evidence type="ECO:0000256" key="2">
    <source>
        <dbReference type="ARBA" id="ARBA00022714"/>
    </source>
</evidence>
<evidence type="ECO:0000259" key="9">
    <source>
        <dbReference type="Pfam" id="PF04324"/>
    </source>
</evidence>
<dbReference type="EMBL" id="CP032829">
    <property type="protein sequence ID" value="AYJ86053.1"/>
    <property type="molecule type" value="Genomic_DNA"/>
</dbReference>
<evidence type="ECO:0000256" key="8">
    <source>
        <dbReference type="ARBA" id="ARBA00046332"/>
    </source>
</evidence>
<dbReference type="RefSeq" id="WP_121152678.1">
    <property type="nucleotide sequence ID" value="NZ_CP032829.1"/>
</dbReference>
<protein>
    <recommendedName>
        <fullName evidence="7">Bacterioferritin-associated ferredoxin</fullName>
    </recommendedName>
</protein>
<keyword evidence="1" id="KW-0813">Transport</keyword>
<reference evidence="10 11" key="1">
    <citation type="submission" date="2018-09" db="EMBL/GenBank/DDBJ databases">
        <title>Sphingomonas peninsula sp. nov., isolated from fildes peninsula, Antarctic soil.</title>
        <authorList>
            <person name="Yingchao G."/>
        </authorList>
    </citation>
    <scope>NUCLEOTIDE SEQUENCE [LARGE SCALE GENOMIC DNA]</scope>
    <source>
        <strain evidence="10 11">YZ-8</strain>
    </source>
</reference>